<dbReference type="Proteomes" id="UP000623467">
    <property type="component" value="Unassembled WGS sequence"/>
</dbReference>
<dbReference type="Gene3D" id="4.10.240.10">
    <property type="entry name" value="Zn(2)-C6 fungal-type DNA-binding domain"/>
    <property type="match status" value="2"/>
</dbReference>
<dbReference type="AlphaFoldDB" id="A0A8H6ZCU6"/>
<keyword evidence="4" id="KW-0418">Kinase</keyword>
<dbReference type="PROSITE" id="PS50011">
    <property type="entry name" value="PROTEIN_KINASE_DOM"/>
    <property type="match status" value="2"/>
</dbReference>
<gene>
    <name evidence="4" type="ORF">MSAN_00078000</name>
</gene>
<dbReference type="InterPro" id="IPR001245">
    <property type="entry name" value="Ser-Thr/Tyr_kinase_cat_dom"/>
</dbReference>
<dbReference type="PROSITE" id="PS00108">
    <property type="entry name" value="PROTEIN_KINASE_ST"/>
    <property type="match status" value="1"/>
</dbReference>
<name>A0A8H6ZCU6_9AGAR</name>
<dbReference type="Pfam" id="PF00172">
    <property type="entry name" value="Zn_clus"/>
    <property type="match status" value="1"/>
</dbReference>
<feature type="region of interest" description="Disordered" evidence="1">
    <location>
        <begin position="161"/>
        <end position="201"/>
    </location>
</feature>
<dbReference type="GO" id="GO:0004674">
    <property type="term" value="F:protein serine/threonine kinase activity"/>
    <property type="evidence" value="ECO:0007669"/>
    <property type="project" value="TreeGrafter"/>
</dbReference>
<reference evidence="4" key="1">
    <citation type="submission" date="2020-05" db="EMBL/GenBank/DDBJ databases">
        <title>Mycena genomes resolve the evolution of fungal bioluminescence.</title>
        <authorList>
            <person name="Tsai I.J."/>
        </authorList>
    </citation>
    <scope>NUCLEOTIDE SEQUENCE</scope>
    <source>
        <strain evidence="4">160909Yilan</strain>
    </source>
</reference>
<feature type="region of interest" description="Disordered" evidence="1">
    <location>
        <begin position="502"/>
        <end position="526"/>
    </location>
</feature>
<accession>A0A8H6ZCU6</accession>
<dbReference type="Gene3D" id="1.10.510.10">
    <property type="entry name" value="Transferase(Phosphotransferase) domain 1"/>
    <property type="match status" value="2"/>
</dbReference>
<dbReference type="SUPFAM" id="SSF56112">
    <property type="entry name" value="Protein kinase-like (PK-like)"/>
    <property type="match status" value="2"/>
</dbReference>
<dbReference type="GO" id="GO:0000981">
    <property type="term" value="F:DNA-binding transcription factor activity, RNA polymerase II-specific"/>
    <property type="evidence" value="ECO:0007669"/>
    <property type="project" value="InterPro"/>
</dbReference>
<dbReference type="InterPro" id="IPR011009">
    <property type="entry name" value="Kinase-like_dom_sf"/>
</dbReference>
<organism evidence="4 5">
    <name type="scientific">Mycena sanguinolenta</name>
    <dbReference type="NCBI Taxonomy" id="230812"/>
    <lineage>
        <taxon>Eukaryota</taxon>
        <taxon>Fungi</taxon>
        <taxon>Dikarya</taxon>
        <taxon>Basidiomycota</taxon>
        <taxon>Agaricomycotina</taxon>
        <taxon>Agaricomycetes</taxon>
        <taxon>Agaricomycetidae</taxon>
        <taxon>Agaricales</taxon>
        <taxon>Marasmiineae</taxon>
        <taxon>Mycenaceae</taxon>
        <taxon>Mycena</taxon>
    </lineage>
</organism>
<feature type="domain" description="Protein kinase" evidence="2">
    <location>
        <begin position="533"/>
        <end position="818"/>
    </location>
</feature>
<keyword evidence="5" id="KW-1185">Reference proteome</keyword>
<dbReference type="GO" id="GO:0005524">
    <property type="term" value="F:ATP binding"/>
    <property type="evidence" value="ECO:0007669"/>
    <property type="project" value="InterPro"/>
</dbReference>
<evidence type="ECO:0000259" key="2">
    <source>
        <dbReference type="PROSITE" id="PS50011"/>
    </source>
</evidence>
<dbReference type="GO" id="GO:0008270">
    <property type="term" value="F:zinc ion binding"/>
    <property type="evidence" value="ECO:0007669"/>
    <property type="project" value="InterPro"/>
</dbReference>
<dbReference type="InterPro" id="IPR000719">
    <property type="entry name" value="Prot_kinase_dom"/>
</dbReference>
<dbReference type="InterPro" id="IPR001138">
    <property type="entry name" value="Zn2Cys6_DnaBD"/>
</dbReference>
<dbReference type="EMBL" id="JACAZH010000001">
    <property type="protein sequence ID" value="KAF7376613.1"/>
    <property type="molecule type" value="Genomic_DNA"/>
</dbReference>
<proteinExistence type="predicted"/>
<evidence type="ECO:0000313" key="4">
    <source>
        <dbReference type="EMBL" id="KAF7376613.1"/>
    </source>
</evidence>
<dbReference type="SMART" id="SM00066">
    <property type="entry name" value="GAL4"/>
    <property type="match status" value="2"/>
</dbReference>
<protein>
    <submittedName>
        <fullName evidence="4">TKL/TKL-ccin protein kinase</fullName>
    </submittedName>
</protein>
<comment type="caution">
    <text evidence="4">The sequence shown here is derived from an EMBL/GenBank/DDBJ whole genome shotgun (WGS) entry which is preliminary data.</text>
</comment>
<feature type="compositionally biased region" description="Low complexity" evidence="1">
    <location>
        <begin position="169"/>
        <end position="200"/>
    </location>
</feature>
<dbReference type="OrthoDB" id="5966500at2759"/>
<evidence type="ECO:0000256" key="1">
    <source>
        <dbReference type="SAM" id="MobiDB-lite"/>
    </source>
</evidence>
<dbReference type="SMART" id="SM00220">
    <property type="entry name" value="S_TKc"/>
    <property type="match status" value="2"/>
</dbReference>
<dbReference type="PANTHER" id="PTHR44329">
    <property type="entry name" value="SERINE/THREONINE-PROTEIN KINASE TNNI3K-RELATED"/>
    <property type="match status" value="1"/>
</dbReference>
<dbReference type="PANTHER" id="PTHR44329:SF214">
    <property type="entry name" value="PROTEIN KINASE DOMAIN-CONTAINING PROTEIN"/>
    <property type="match status" value="1"/>
</dbReference>
<dbReference type="InterPro" id="IPR051681">
    <property type="entry name" value="Ser/Thr_Kinases-Pseudokinases"/>
</dbReference>
<evidence type="ECO:0000313" key="5">
    <source>
        <dbReference type="Proteomes" id="UP000623467"/>
    </source>
</evidence>
<dbReference type="InterPro" id="IPR008271">
    <property type="entry name" value="Ser/Thr_kinase_AS"/>
</dbReference>
<feature type="domain" description="Zn(2)-C6 fungal-type" evidence="3">
    <location>
        <begin position="97"/>
        <end position="130"/>
    </location>
</feature>
<dbReference type="SUPFAM" id="SSF57701">
    <property type="entry name" value="Zn2/Cys6 DNA-binding domain"/>
    <property type="match status" value="1"/>
</dbReference>
<feature type="domain" description="Protein kinase" evidence="2">
    <location>
        <begin position="231"/>
        <end position="509"/>
    </location>
</feature>
<sequence>MPLPTEPMRSGRGPCMNCSFLELECDGRKPVCGPCGEDPKEDECEYADDRWSTTESIAATIVRLETRIHELECRRGQPVGRAKSAVENTVSCPAATTCMHCRFRKIKCDGVQPVCGACRENPIDDDECEYPIGPSIEALEDTVRRLEARLDELSTPFKRYAGHGREDSYSPTSGSNSSSGRDSSWLSGYSDPESESSSEYSTRRKWNVPSYDLPLHQRLLKDLDLTGKVTKLDRYPFECGGNADIYRGILRPSSRDGTREVAVKIFRRMHYDRETLDQITKSLYKEARVWRQFDHPNILRFLGISLDLGLSPALVSPYCASGPIMRYFQDNTTSPREKLEMTIGVANGLAYLHSQRIIHGSLCTKKVLVDGNGLPVICGYGTFTTLGQSTNSTSLFSTPVRFTSPECFSADGNSTHTASADIYAFSMVILEILSGLQPYHHLPTDQAVLMHVLRGGRPIRTDLDPQLVTDRVWQLLTSLWNGKPHSTAEMSAQELIQIRDSDSDNTTHIPDEDLNLTSSDSESSGEETWFGDFSLLEIHGRPLEGRITQDDQWPHAGGVNSNIYLGKLARSDGRKIRVAIKMIRVSNDGSGHLDDVLRRLNREVDVWRRLKHKNVLPFIGVCKDIAPLPALISPFYKFGHVGEYLKKHPTVDRIDLVCGVASGLEFLHENNVIHGDLKVHNVLVDKRGVPCICDFGISKIINRRGFTTPSVGTAPYMAPELFFVIDGEAKEEGTSPCTTKSSDVYSFGLLALEILTSETPKGRPSKPIATVKLLANLHPKRADYNVKKVTNEMWSVLDRCWAFEPQLRPTITDIIPSLRRPSGVSERIPSSAVSDSSGAIIGTAQKTNTSPTPAKSFDHPGLPKETAGVLEAWINRHSDYP</sequence>
<dbReference type="CDD" id="cd00067">
    <property type="entry name" value="GAL4"/>
    <property type="match status" value="1"/>
</dbReference>
<evidence type="ECO:0000259" key="3">
    <source>
        <dbReference type="PROSITE" id="PS50048"/>
    </source>
</evidence>
<dbReference type="Pfam" id="PF07714">
    <property type="entry name" value="PK_Tyr_Ser-Thr"/>
    <property type="match status" value="2"/>
</dbReference>
<dbReference type="PROSITE" id="PS50048">
    <property type="entry name" value="ZN2_CY6_FUNGAL_2"/>
    <property type="match status" value="1"/>
</dbReference>
<keyword evidence="4" id="KW-0808">Transferase</keyword>
<dbReference type="InterPro" id="IPR036864">
    <property type="entry name" value="Zn2-C6_fun-type_DNA-bd_sf"/>
</dbReference>